<feature type="domain" description="Homoserine dehydrogenase catalytic" evidence="12">
    <location>
        <begin position="137"/>
        <end position="298"/>
    </location>
</feature>
<keyword evidence="7 10" id="KW-0791">Threonine biosynthesis</keyword>
<dbReference type="InterPro" id="IPR001342">
    <property type="entry name" value="HDH_cat"/>
</dbReference>
<keyword evidence="9 10" id="KW-0486">Methionine biosynthesis</keyword>
<evidence type="ECO:0000256" key="11">
    <source>
        <dbReference type="RuleBase" id="RU004171"/>
    </source>
</evidence>
<evidence type="ECO:0000259" key="12">
    <source>
        <dbReference type="Pfam" id="PF00742"/>
    </source>
</evidence>
<dbReference type="InterPro" id="IPR022697">
    <property type="entry name" value="HDH_short"/>
</dbReference>
<reference evidence="15" key="1">
    <citation type="journal article" date="2019" name="Int. J. Syst. Evol. Microbiol.">
        <title>The Global Catalogue of Microorganisms (GCM) 10K type strain sequencing project: providing services to taxonomists for standard genome sequencing and annotation.</title>
        <authorList>
            <consortium name="The Broad Institute Genomics Platform"/>
            <consortium name="The Broad Institute Genome Sequencing Center for Infectious Disease"/>
            <person name="Wu L."/>
            <person name="Ma J."/>
        </authorList>
    </citation>
    <scope>NUCLEOTIDE SEQUENCE [LARGE SCALE GENOMIC DNA]</scope>
    <source>
        <strain evidence="15">WLHS5</strain>
    </source>
</reference>
<evidence type="ECO:0000256" key="3">
    <source>
        <dbReference type="ARBA" id="ARBA00006753"/>
    </source>
</evidence>
<evidence type="ECO:0000256" key="2">
    <source>
        <dbReference type="ARBA" id="ARBA00005062"/>
    </source>
</evidence>
<dbReference type="EMBL" id="JBHTCJ010000007">
    <property type="protein sequence ID" value="MFC7342696.1"/>
    <property type="molecule type" value="Genomic_DNA"/>
</dbReference>
<dbReference type="PIRSF" id="PIRSF036497">
    <property type="entry name" value="HDH_short"/>
    <property type="match status" value="1"/>
</dbReference>
<dbReference type="EC" id="1.1.1.3" evidence="4 10"/>
<comment type="caution">
    <text evidence="14">The sequence shown here is derived from an EMBL/GenBank/DDBJ whole genome shotgun (WGS) entry which is preliminary data.</text>
</comment>
<keyword evidence="6 10" id="KW-0028">Amino-acid biosynthesis</keyword>
<sequence>MRTVPIVLAGRGPVGRSYLELVAERGPRWRAEYGLDLRVVAVRGRDRQRTGEVEEPLTDLAALVERTGAEVFAQAVPSDGDPRAAEEALTALRCGAHLVTATKSHLLTHWEDLAAAATRSAVRISGATGAAMPAGDLARSVLRGFDVEEVTGCVNGTSTFVLDRVAEGVAVAEAIDEAQRRGIAEADPSADLSGADAATKFRLLAALLWGWDPASTRVVAEPIAEPLSADRQRHVAHARRDEPGVVRVRLQPATGPLGELRGPDKAVRYDCGEAGEITLSGGRSSPRGAALSMLKDTIGALLESTTGFR</sequence>
<evidence type="ECO:0000256" key="6">
    <source>
        <dbReference type="ARBA" id="ARBA00022605"/>
    </source>
</evidence>
<dbReference type="Proteomes" id="UP001596504">
    <property type="component" value="Unassembled WGS sequence"/>
</dbReference>
<gene>
    <name evidence="14" type="ORF">ACFQRI_14935</name>
</gene>
<evidence type="ECO:0000256" key="10">
    <source>
        <dbReference type="RuleBase" id="RU000579"/>
    </source>
</evidence>
<dbReference type="InterPro" id="IPR005106">
    <property type="entry name" value="Asp/hSer_DH_NAD-bd"/>
</dbReference>
<evidence type="ECO:0000256" key="1">
    <source>
        <dbReference type="ARBA" id="ARBA00005056"/>
    </source>
</evidence>
<evidence type="ECO:0000313" key="14">
    <source>
        <dbReference type="EMBL" id="MFC7342696.1"/>
    </source>
</evidence>
<dbReference type="InterPro" id="IPR019811">
    <property type="entry name" value="HDH_CS"/>
</dbReference>
<name>A0ABW2LQ35_9PSEU</name>
<keyword evidence="8 10" id="KW-0560">Oxidoreductase</keyword>
<comment type="catalytic activity">
    <reaction evidence="10">
        <text>L-homoserine + NADP(+) = L-aspartate 4-semialdehyde + NADPH + H(+)</text>
        <dbReference type="Rhea" id="RHEA:15761"/>
        <dbReference type="ChEBI" id="CHEBI:15378"/>
        <dbReference type="ChEBI" id="CHEBI:57476"/>
        <dbReference type="ChEBI" id="CHEBI:57783"/>
        <dbReference type="ChEBI" id="CHEBI:58349"/>
        <dbReference type="ChEBI" id="CHEBI:537519"/>
        <dbReference type="EC" id="1.1.1.3"/>
    </reaction>
</comment>
<proteinExistence type="inferred from homology"/>
<dbReference type="Gene3D" id="3.30.360.10">
    <property type="entry name" value="Dihydrodipicolinate Reductase, domain 2"/>
    <property type="match status" value="1"/>
</dbReference>
<dbReference type="Pfam" id="PF03447">
    <property type="entry name" value="NAD_binding_3"/>
    <property type="match status" value="1"/>
</dbReference>
<dbReference type="SUPFAM" id="SSF51735">
    <property type="entry name" value="NAD(P)-binding Rossmann-fold domains"/>
    <property type="match status" value="1"/>
</dbReference>
<dbReference type="InterPro" id="IPR036291">
    <property type="entry name" value="NAD(P)-bd_dom_sf"/>
</dbReference>
<accession>A0ABW2LQ35</accession>
<comment type="pathway">
    <text evidence="1 10">Amino-acid biosynthesis; L-threonine biosynthesis; L-threonine from L-aspartate: step 3/5.</text>
</comment>
<dbReference type="Gene3D" id="3.40.50.720">
    <property type="entry name" value="NAD(P)-binding Rossmann-like Domain"/>
    <property type="match status" value="1"/>
</dbReference>
<feature type="domain" description="Aspartate/homoserine dehydrogenase NAD-binding" evidence="13">
    <location>
        <begin position="10"/>
        <end position="124"/>
    </location>
</feature>
<organism evidence="14 15">
    <name type="scientific">Saccharopolyspora griseoalba</name>
    <dbReference type="NCBI Taxonomy" id="1431848"/>
    <lineage>
        <taxon>Bacteria</taxon>
        <taxon>Bacillati</taxon>
        <taxon>Actinomycetota</taxon>
        <taxon>Actinomycetes</taxon>
        <taxon>Pseudonocardiales</taxon>
        <taxon>Pseudonocardiaceae</taxon>
        <taxon>Saccharopolyspora</taxon>
    </lineage>
</organism>
<dbReference type="PANTHER" id="PTHR43331">
    <property type="entry name" value="HOMOSERINE DEHYDROGENASE"/>
    <property type="match status" value="1"/>
</dbReference>
<evidence type="ECO:0000256" key="5">
    <source>
        <dbReference type="ARBA" id="ARBA00013376"/>
    </source>
</evidence>
<dbReference type="SUPFAM" id="SSF55347">
    <property type="entry name" value="Glyceraldehyde-3-phosphate dehydrogenase-like, C-terminal domain"/>
    <property type="match status" value="1"/>
</dbReference>
<protein>
    <recommendedName>
        <fullName evidence="5 10">Homoserine dehydrogenase</fullName>
        <ecNumber evidence="4 10">1.1.1.3</ecNumber>
    </recommendedName>
</protein>
<comment type="pathway">
    <text evidence="2 10">Amino-acid biosynthesis; L-methionine biosynthesis via de novo pathway; L-homoserine from L-aspartate: step 3/3.</text>
</comment>
<comment type="similarity">
    <text evidence="3 11">Belongs to the homoserine dehydrogenase family.</text>
</comment>
<dbReference type="PANTHER" id="PTHR43331:SF1">
    <property type="entry name" value="HOMOSERINE DEHYDROGENASE"/>
    <property type="match status" value="1"/>
</dbReference>
<dbReference type="RefSeq" id="WP_380668860.1">
    <property type="nucleotide sequence ID" value="NZ_JBHTCJ010000007.1"/>
</dbReference>
<keyword evidence="15" id="KW-1185">Reference proteome</keyword>
<evidence type="ECO:0000259" key="13">
    <source>
        <dbReference type="Pfam" id="PF03447"/>
    </source>
</evidence>
<dbReference type="PROSITE" id="PS01042">
    <property type="entry name" value="HOMOSER_DHGENASE"/>
    <property type="match status" value="1"/>
</dbReference>
<evidence type="ECO:0000256" key="9">
    <source>
        <dbReference type="ARBA" id="ARBA00023167"/>
    </source>
</evidence>
<evidence type="ECO:0000256" key="8">
    <source>
        <dbReference type="ARBA" id="ARBA00023002"/>
    </source>
</evidence>
<evidence type="ECO:0000313" key="15">
    <source>
        <dbReference type="Proteomes" id="UP001596504"/>
    </source>
</evidence>
<dbReference type="Pfam" id="PF00742">
    <property type="entry name" value="Homoserine_dh"/>
    <property type="match status" value="1"/>
</dbReference>
<keyword evidence="10" id="KW-0521">NADP</keyword>
<evidence type="ECO:0000256" key="7">
    <source>
        <dbReference type="ARBA" id="ARBA00022697"/>
    </source>
</evidence>
<evidence type="ECO:0000256" key="4">
    <source>
        <dbReference type="ARBA" id="ARBA00013213"/>
    </source>
</evidence>